<dbReference type="AlphaFoldDB" id="A0A2S4V577"/>
<organism evidence="1 2">
    <name type="scientific">Puccinia striiformis</name>
    <dbReference type="NCBI Taxonomy" id="27350"/>
    <lineage>
        <taxon>Eukaryota</taxon>
        <taxon>Fungi</taxon>
        <taxon>Dikarya</taxon>
        <taxon>Basidiomycota</taxon>
        <taxon>Pucciniomycotina</taxon>
        <taxon>Pucciniomycetes</taxon>
        <taxon>Pucciniales</taxon>
        <taxon>Pucciniaceae</taxon>
        <taxon>Puccinia</taxon>
    </lineage>
</organism>
<evidence type="ECO:0000313" key="2">
    <source>
        <dbReference type="Proteomes" id="UP000239156"/>
    </source>
</evidence>
<sequence>MSSITLRFHSYQALTSFPLSCSHQTPTETTMLFYVYLISLIATITVIQAQTLPSATTCAKGSPISIKRNDCKQAFGQFAIESGVIFWSPHANSHSCGTCKITITKPSVPHSIHHAAVSLDVLTAFQQGIDACEGSPVNVTIGASTQPISTVPSAITCAPGQGSPILKDDCKKAFAKFFKESGIVYWSRGADSESCGTCKITLTKPSMRTNSVHRAGLDGDALTALNSGMDKCTGAPANVTIGITQPISVLLDNGVGDQQSTMLSYIYLISLVATLTGIQAQTLPTATTCAQPQGQGNSIAKDDCTKALSKFYVESGVVFWSRKVDSHACGTCKVTFTKPSVPNSVHLAGINGDAVTALRQGIETCGGAPVNVTIGDSNQPISVLLDYGAGEKC</sequence>
<dbReference type="VEuPathDB" id="FungiDB:PSHT_01613"/>
<dbReference type="VEuPathDB" id="FungiDB:PSTT_10247"/>
<keyword evidence="2" id="KW-1185">Reference proteome</keyword>
<comment type="caution">
    <text evidence="1">The sequence shown here is derived from an EMBL/GenBank/DDBJ whole genome shotgun (WGS) entry which is preliminary data.</text>
</comment>
<dbReference type="EMBL" id="PKSL01000109">
    <property type="protein sequence ID" value="POW04647.1"/>
    <property type="molecule type" value="Genomic_DNA"/>
</dbReference>
<dbReference type="Proteomes" id="UP000239156">
    <property type="component" value="Unassembled WGS sequence"/>
</dbReference>
<gene>
    <name evidence="1" type="ORF">PSTT_10247</name>
</gene>
<accession>A0A2S4V577</accession>
<proteinExistence type="predicted"/>
<evidence type="ECO:0000313" key="1">
    <source>
        <dbReference type="EMBL" id="POW04647.1"/>
    </source>
</evidence>
<name>A0A2S4V577_9BASI</name>
<reference evidence="1" key="1">
    <citation type="submission" date="2017-12" db="EMBL/GenBank/DDBJ databases">
        <title>Gene loss provides genomic basis for host adaptation in cereal stripe rust fungi.</title>
        <authorList>
            <person name="Xia C."/>
        </authorList>
    </citation>
    <scope>NUCLEOTIDE SEQUENCE [LARGE SCALE GENOMIC DNA]</scope>
    <source>
        <strain evidence="1">93-210</strain>
    </source>
</reference>
<protein>
    <submittedName>
        <fullName evidence="1">Uncharacterized protein</fullName>
    </submittedName>
</protein>